<dbReference type="InterPro" id="IPR032466">
    <property type="entry name" value="Metal_Hydrolase"/>
</dbReference>
<organism evidence="1 2">
    <name type="scientific">Fictibacillus norfolkensis</name>
    <dbReference type="NCBI Taxonomy" id="2762233"/>
    <lineage>
        <taxon>Bacteria</taxon>
        <taxon>Bacillati</taxon>
        <taxon>Bacillota</taxon>
        <taxon>Bacilli</taxon>
        <taxon>Bacillales</taxon>
        <taxon>Fictibacillaceae</taxon>
        <taxon>Fictibacillus</taxon>
    </lineage>
</organism>
<dbReference type="Gene3D" id="3.20.20.140">
    <property type="entry name" value="Metal-dependent hydrolases"/>
    <property type="match status" value="1"/>
</dbReference>
<gene>
    <name evidence="1" type="ORF">H9648_01800</name>
</gene>
<comment type="caution">
    <text evidence="1">The sequence shown here is derived from an EMBL/GenBank/DDBJ whole genome shotgun (WGS) entry which is preliminary data.</text>
</comment>
<keyword evidence="2" id="KW-1185">Reference proteome</keyword>
<dbReference type="PROSITE" id="PS51257">
    <property type="entry name" value="PROKAR_LIPOPROTEIN"/>
    <property type="match status" value="1"/>
</dbReference>
<accession>A0ABR8SGY3</accession>
<dbReference type="RefSeq" id="WP_191752072.1">
    <property type="nucleotide sequence ID" value="NZ_JACSQM010000001.1"/>
</dbReference>
<dbReference type="SUPFAM" id="SSF51556">
    <property type="entry name" value="Metallo-dependent hydrolases"/>
    <property type="match status" value="1"/>
</dbReference>
<proteinExistence type="predicted"/>
<protein>
    <submittedName>
        <fullName evidence="1">Amidohydrolase</fullName>
    </submittedName>
</protein>
<evidence type="ECO:0000313" key="1">
    <source>
        <dbReference type="EMBL" id="MBD7962770.1"/>
    </source>
</evidence>
<reference evidence="1 2" key="1">
    <citation type="submission" date="2020-08" db="EMBL/GenBank/DDBJ databases">
        <title>A Genomic Blueprint of the Chicken Gut Microbiome.</title>
        <authorList>
            <person name="Gilroy R."/>
            <person name="Ravi A."/>
            <person name="Getino M."/>
            <person name="Pursley I."/>
            <person name="Horton D.L."/>
            <person name="Alikhan N.-F."/>
            <person name="Baker D."/>
            <person name="Gharbi K."/>
            <person name="Hall N."/>
            <person name="Watson M."/>
            <person name="Adriaenssens E.M."/>
            <person name="Foster-Nyarko E."/>
            <person name="Jarju S."/>
            <person name="Secka A."/>
            <person name="Antonio M."/>
            <person name="Oren A."/>
            <person name="Chaudhuri R."/>
            <person name="La Ragione R.M."/>
            <person name="Hildebrand F."/>
            <person name="Pallen M.J."/>
        </authorList>
    </citation>
    <scope>NUCLEOTIDE SEQUENCE [LARGE SCALE GENOMIC DNA]</scope>
    <source>
        <strain evidence="1 2">Sa2CUA10</strain>
    </source>
</reference>
<dbReference type="EMBL" id="JACSQM010000001">
    <property type="protein sequence ID" value="MBD7962770.1"/>
    <property type="molecule type" value="Genomic_DNA"/>
</dbReference>
<sequence>MKRYLVMSFILIPFLSACEQQPAKEQKHPVTISITHPEYKQDTGMVSKLQTMRNNKNPDKPLYENYYDIPLVDIHNHDASSFSEETYKKYGVDRTVLFGNISEPSAKKTDQQVWTAYQGSVENIYPSFAGIDIYRSSGIDYSKKLLEKGYLNIGEIVAASTYSPVTSKLKWKGENPLSGKLDELYTLAADYQVPILLHIDPPTGNPIPILEEALNKHPDTIFIFAHANVFNKPGNLKRLLNEHSNLYMDFYAGFTRYDLNSKNEIEDFIPVMEEFSDRFFLGSDSGYGITYEESIGAMYQTIDLLSDESAVKVAYQNYEKVIEDQRVTKEQKKQLRGLLKEEEHKSLSLNKRMANELIMKLSKEE</sequence>
<evidence type="ECO:0000313" key="2">
    <source>
        <dbReference type="Proteomes" id="UP000603641"/>
    </source>
</evidence>
<name>A0ABR8SGY3_9BACL</name>
<dbReference type="Proteomes" id="UP000603641">
    <property type="component" value="Unassembled WGS sequence"/>
</dbReference>